<reference evidence="4" key="2">
    <citation type="submission" date="2020-09" db="EMBL/GenBank/DDBJ databases">
        <authorList>
            <person name="Sun Q."/>
            <person name="Zhou Y."/>
        </authorList>
    </citation>
    <scope>NUCLEOTIDE SEQUENCE</scope>
    <source>
        <strain evidence="4">CGMCC 1.12785</strain>
    </source>
</reference>
<evidence type="ECO:0000313" key="4">
    <source>
        <dbReference type="EMBL" id="GGA09557.1"/>
    </source>
</evidence>
<reference evidence="4" key="1">
    <citation type="journal article" date="2014" name="Int. J. Syst. Evol. Microbiol.">
        <title>Complete genome sequence of Corynebacterium casei LMG S-19264T (=DSM 44701T), isolated from a smear-ripened cheese.</title>
        <authorList>
            <consortium name="US DOE Joint Genome Institute (JGI-PGF)"/>
            <person name="Walter F."/>
            <person name="Albersmeier A."/>
            <person name="Kalinowski J."/>
            <person name="Ruckert C."/>
        </authorList>
    </citation>
    <scope>NUCLEOTIDE SEQUENCE</scope>
    <source>
        <strain evidence="4">CGMCC 1.12785</strain>
    </source>
</reference>
<dbReference type="Proteomes" id="UP000616114">
    <property type="component" value="Unassembled WGS sequence"/>
</dbReference>
<dbReference type="InterPro" id="IPR050194">
    <property type="entry name" value="Glycosyltransferase_grp1"/>
</dbReference>
<dbReference type="PANTHER" id="PTHR45947:SF3">
    <property type="entry name" value="SULFOQUINOVOSYL TRANSFERASE SQD2"/>
    <property type="match status" value="1"/>
</dbReference>
<sequence>MLKTSARALEAAAYKGSRHVIALSPGMAAGVKRTSPRTPVTIVPNASDFDEFAEGRLRRSETRRELGWGDSETVITYAGSFGSTYDVPWLVELAAELRHWSDNYRVVIFGDGTASAAMRARATELGLDTKELLPGARPKSEIARILPAADFAVSTMTSHPALEVNSLNKVFDALAASTPVIFNHSGWLPDLLDEKGAGIKLSRNPEAAAANLHQLLISGFDRHAASQAAYNLGKTHFDRDTLFKKFRDVLEDAAADL</sequence>
<gene>
    <name evidence="4" type="ORF">GCM10011333_10390</name>
</gene>
<name>A0A8J2XEP2_9MICO</name>
<dbReference type="EMBL" id="BMFY01000004">
    <property type="protein sequence ID" value="GGA09557.1"/>
    <property type="molecule type" value="Genomic_DNA"/>
</dbReference>
<accession>A0A8J2XEP2</accession>
<evidence type="ECO:0000256" key="2">
    <source>
        <dbReference type="ARBA" id="ARBA00022679"/>
    </source>
</evidence>
<dbReference type="InterPro" id="IPR001296">
    <property type="entry name" value="Glyco_trans_1"/>
</dbReference>
<dbReference type="PANTHER" id="PTHR45947">
    <property type="entry name" value="SULFOQUINOVOSYL TRANSFERASE SQD2"/>
    <property type="match status" value="1"/>
</dbReference>
<protein>
    <recommendedName>
        <fullName evidence="1">D-inositol 3-phosphate glycosyltransferase</fullName>
    </recommendedName>
</protein>
<dbReference type="AlphaFoldDB" id="A0A8J2XEP2"/>
<keyword evidence="2" id="KW-0808">Transferase</keyword>
<evidence type="ECO:0000313" key="5">
    <source>
        <dbReference type="Proteomes" id="UP000616114"/>
    </source>
</evidence>
<proteinExistence type="predicted"/>
<dbReference type="SUPFAM" id="SSF53756">
    <property type="entry name" value="UDP-Glycosyltransferase/glycogen phosphorylase"/>
    <property type="match status" value="1"/>
</dbReference>
<dbReference type="Pfam" id="PF00534">
    <property type="entry name" value="Glycos_transf_1"/>
    <property type="match status" value="1"/>
</dbReference>
<evidence type="ECO:0000259" key="3">
    <source>
        <dbReference type="Pfam" id="PF00534"/>
    </source>
</evidence>
<comment type="caution">
    <text evidence="4">The sequence shown here is derived from an EMBL/GenBank/DDBJ whole genome shotgun (WGS) entry which is preliminary data.</text>
</comment>
<keyword evidence="5" id="KW-1185">Reference proteome</keyword>
<dbReference type="GO" id="GO:0016758">
    <property type="term" value="F:hexosyltransferase activity"/>
    <property type="evidence" value="ECO:0007669"/>
    <property type="project" value="TreeGrafter"/>
</dbReference>
<feature type="domain" description="Glycosyl transferase family 1" evidence="3">
    <location>
        <begin position="59"/>
        <end position="231"/>
    </location>
</feature>
<evidence type="ECO:0000256" key="1">
    <source>
        <dbReference type="ARBA" id="ARBA00021292"/>
    </source>
</evidence>
<dbReference type="Gene3D" id="3.40.50.2000">
    <property type="entry name" value="Glycogen Phosphorylase B"/>
    <property type="match status" value="2"/>
</dbReference>
<organism evidence="4 5">
    <name type="scientific">Sediminivirga luteola</name>
    <dbReference type="NCBI Taxonomy" id="1774748"/>
    <lineage>
        <taxon>Bacteria</taxon>
        <taxon>Bacillati</taxon>
        <taxon>Actinomycetota</taxon>
        <taxon>Actinomycetes</taxon>
        <taxon>Micrococcales</taxon>
        <taxon>Brevibacteriaceae</taxon>
        <taxon>Sediminivirga</taxon>
    </lineage>
</organism>